<feature type="region of interest" description="Disordered" evidence="1">
    <location>
        <begin position="1"/>
        <end position="26"/>
    </location>
</feature>
<organism evidence="2 3">
    <name type="scientific">Grifola frondosa</name>
    <name type="common">Maitake</name>
    <name type="synonym">Polyporus frondosus</name>
    <dbReference type="NCBI Taxonomy" id="5627"/>
    <lineage>
        <taxon>Eukaryota</taxon>
        <taxon>Fungi</taxon>
        <taxon>Dikarya</taxon>
        <taxon>Basidiomycota</taxon>
        <taxon>Agaricomycotina</taxon>
        <taxon>Agaricomycetes</taxon>
        <taxon>Polyporales</taxon>
        <taxon>Grifolaceae</taxon>
        <taxon>Grifola</taxon>
    </lineage>
</organism>
<keyword evidence="3" id="KW-1185">Reference proteome</keyword>
<dbReference type="EMBL" id="LUGG01000027">
    <property type="protein sequence ID" value="OBZ66716.1"/>
    <property type="molecule type" value="Genomic_DNA"/>
</dbReference>
<evidence type="ECO:0000313" key="3">
    <source>
        <dbReference type="Proteomes" id="UP000092993"/>
    </source>
</evidence>
<name>A0A1C7LR97_GRIFR</name>
<sequence length="210" mass="22822">MQRKTGQQQGQRVVSPATQSDLQSNFNQLLSSSSARCKCPPREYADTSSATETDPADCTVLAPPKCSSQSAAINNNTTAVRDRAQGFVTQSRPCGCAPTRAPSDLVALQRGGRTTWGRRTWRGRRWRRPGTHTGPSWSSLGLAALAACPIRKPPDLDPRSSSHLLYLGLFLSVVPLFAAHRCPLFATSLFAPLRARWSQRLRVPPAVGQA</sequence>
<comment type="caution">
    <text evidence="2">The sequence shown here is derived from an EMBL/GenBank/DDBJ whole genome shotgun (WGS) entry which is preliminary data.</text>
</comment>
<accession>A0A1C7LR97</accession>
<gene>
    <name evidence="2" type="ORF">A0H81_13303</name>
</gene>
<dbReference type="AlphaFoldDB" id="A0A1C7LR97"/>
<feature type="compositionally biased region" description="Polar residues" evidence="1">
    <location>
        <begin position="1"/>
        <end position="18"/>
    </location>
</feature>
<evidence type="ECO:0000256" key="1">
    <source>
        <dbReference type="SAM" id="MobiDB-lite"/>
    </source>
</evidence>
<protein>
    <submittedName>
        <fullName evidence="2">Uncharacterized protein</fullName>
    </submittedName>
</protein>
<dbReference type="Proteomes" id="UP000092993">
    <property type="component" value="Unassembled WGS sequence"/>
</dbReference>
<evidence type="ECO:0000313" key="2">
    <source>
        <dbReference type="EMBL" id="OBZ66716.1"/>
    </source>
</evidence>
<proteinExistence type="predicted"/>
<reference evidence="2 3" key="1">
    <citation type="submission" date="2016-03" db="EMBL/GenBank/DDBJ databases">
        <title>Whole genome sequencing of Grifola frondosa 9006-11.</title>
        <authorList>
            <person name="Min B."/>
            <person name="Park H."/>
            <person name="Kim J.-G."/>
            <person name="Cho H."/>
            <person name="Oh Y.-L."/>
            <person name="Kong W.-S."/>
            <person name="Choi I.-G."/>
        </authorList>
    </citation>
    <scope>NUCLEOTIDE SEQUENCE [LARGE SCALE GENOMIC DNA]</scope>
    <source>
        <strain evidence="2 3">9006-11</strain>
    </source>
</reference>